<dbReference type="PANTHER" id="PTHR12968:SF2">
    <property type="entry name" value="B9 DOMAIN-CONTAINING PROTEIN 2"/>
    <property type="match status" value="1"/>
</dbReference>
<comment type="subcellular location">
    <subcellularLocation>
        <location evidence="1">Cytoplasm</location>
        <location evidence="1">Cytoskeleton</location>
        <location evidence="1">Cilium basal body</location>
    </subcellularLocation>
</comment>
<dbReference type="PANTHER" id="PTHR12968">
    <property type="entry name" value="B9 DOMAIN-CONTAINING"/>
    <property type="match status" value="1"/>
</dbReference>
<keyword evidence="5" id="KW-0966">Cell projection</keyword>
<evidence type="ECO:0000256" key="4">
    <source>
        <dbReference type="ARBA" id="ARBA00023212"/>
    </source>
</evidence>
<name>A0A7S3YY39_9EUKA</name>
<proteinExistence type="predicted"/>
<dbReference type="InterPro" id="IPR010796">
    <property type="entry name" value="C2_B9-type_dom"/>
</dbReference>
<sequence length="180" mass="19766">MSTLEPEVHVIGEICGGEGFGHSNAFCSFRVEKGEYWECCEGKETGQSQVDYAQPGSAGFTWNHPLDLHFFTKSAKGWPALSFEVGALDSTGARTLCGYGSCYIPSSPGSHDIKCPIWRPTGTPKEEITGFFLGARPQLVDKDAIFSKASEQRYRLFTETAGYVKLKLDVIVRGDLARKT</sequence>
<evidence type="ECO:0000256" key="6">
    <source>
        <dbReference type="ARBA" id="ARBA00039272"/>
    </source>
</evidence>
<protein>
    <recommendedName>
        <fullName evidence="6">B9 domain-containing protein 2</fullName>
    </recommendedName>
</protein>
<keyword evidence="4" id="KW-0206">Cytoskeleton</keyword>
<keyword evidence="2" id="KW-0963">Cytoplasm</keyword>
<gene>
    <name evidence="7" type="ORF">LGLO00237_LOCUS17430</name>
</gene>
<keyword evidence="3" id="KW-0970">Cilium biogenesis/degradation</keyword>
<dbReference type="GO" id="GO:0036038">
    <property type="term" value="C:MKS complex"/>
    <property type="evidence" value="ECO:0007669"/>
    <property type="project" value="TreeGrafter"/>
</dbReference>
<dbReference type="AlphaFoldDB" id="A0A7S3YY39"/>
<dbReference type="EMBL" id="HBIV01024264">
    <property type="protein sequence ID" value="CAE0665825.1"/>
    <property type="molecule type" value="Transcribed_RNA"/>
</dbReference>
<organism evidence="7">
    <name type="scientific">Lotharella globosa</name>
    <dbReference type="NCBI Taxonomy" id="91324"/>
    <lineage>
        <taxon>Eukaryota</taxon>
        <taxon>Sar</taxon>
        <taxon>Rhizaria</taxon>
        <taxon>Cercozoa</taxon>
        <taxon>Chlorarachniophyceae</taxon>
        <taxon>Lotharella</taxon>
    </lineage>
</organism>
<evidence type="ECO:0000256" key="2">
    <source>
        <dbReference type="ARBA" id="ARBA00022490"/>
    </source>
</evidence>
<dbReference type="Pfam" id="PF07162">
    <property type="entry name" value="B9-C2"/>
    <property type="match status" value="1"/>
</dbReference>
<dbReference type="PROSITE" id="PS51381">
    <property type="entry name" value="C2_B9"/>
    <property type="match status" value="1"/>
</dbReference>
<evidence type="ECO:0000256" key="3">
    <source>
        <dbReference type="ARBA" id="ARBA00022794"/>
    </source>
</evidence>
<accession>A0A7S3YY39</accession>
<dbReference type="GO" id="GO:0060271">
    <property type="term" value="P:cilium assembly"/>
    <property type="evidence" value="ECO:0007669"/>
    <property type="project" value="TreeGrafter"/>
</dbReference>
<reference evidence="7" key="1">
    <citation type="submission" date="2021-01" db="EMBL/GenBank/DDBJ databases">
        <authorList>
            <person name="Corre E."/>
            <person name="Pelletier E."/>
            <person name="Niang G."/>
            <person name="Scheremetjew M."/>
            <person name="Finn R."/>
            <person name="Kale V."/>
            <person name="Holt S."/>
            <person name="Cochrane G."/>
            <person name="Meng A."/>
            <person name="Brown T."/>
            <person name="Cohen L."/>
        </authorList>
    </citation>
    <scope>NUCLEOTIDE SEQUENCE</scope>
    <source>
        <strain evidence="7">CCCM811</strain>
    </source>
</reference>
<evidence type="ECO:0000313" key="7">
    <source>
        <dbReference type="EMBL" id="CAE0665825.1"/>
    </source>
</evidence>
<evidence type="ECO:0000256" key="5">
    <source>
        <dbReference type="ARBA" id="ARBA00023273"/>
    </source>
</evidence>
<evidence type="ECO:0000256" key="1">
    <source>
        <dbReference type="ARBA" id="ARBA00004120"/>
    </source>
</evidence>